<dbReference type="AlphaFoldDB" id="A0A9P0JP98"/>
<proteinExistence type="predicted"/>
<dbReference type="EMBL" id="CAKOFQ010006656">
    <property type="protein sequence ID" value="CAH1955001.1"/>
    <property type="molecule type" value="Genomic_DNA"/>
</dbReference>
<dbReference type="Proteomes" id="UP001152888">
    <property type="component" value="Unassembled WGS sequence"/>
</dbReference>
<protein>
    <submittedName>
        <fullName evidence="1">Uncharacterized protein</fullName>
    </submittedName>
</protein>
<gene>
    <name evidence="1" type="ORF">ACAOBT_LOCUS859</name>
</gene>
<accession>A0A9P0JP98</accession>
<reference evidence="1" key="1">
    <citation type="submission" date="2022-03" db="EMBL/GenBank/DDBJ databases">
        <authorList>
            <person name="Sayadi A."/>
        </authorList>
    </citation>
    <scope>NUCLEOTIDE SEQUENCE</scope>
</reference>
<organism evidence="1 2">
    <name type="scientific">Acanthoscelides obtectus</name>
    <name type="common">Bean weevil</name>
    <name type="synonym">Bruchus obtectus</name>
    <dbReference type="NCBI Taxonomy" id="200917"/>
    <lineage>
        <taxon>Eukaryota</taxon>
        <taxon>Metazoa</taxon>
        <taxon>Ecdysozoa</taxon>
        <taxon>Arthropoda</taxon>
        <taxon>Hexapoda</taxon>
        <taxon>Insecta</taxon>
        <taxon>Pterygota</taxon>
        <taxon>Neoptera</taxon>
        <taxon>Endopterygota</taxon>
        <taxon>Coleoptera</taxon>
        <taxon>Polyphaga</taxon>
        <taxon>Cucujiformia</taxon>
        <taxon>Chrysomeloidea</taxon>
        <taxon>Chrysomelidae</taxon>
        <taxon>Bruchinae</taxon>
        <taxon>Bruchini</taxon>
        <taxon>Acanthoscelides</taxon>
    </lineage>
</organism>
<evidence type="ECO:0000313" key="2">
    <source>
        <dbReference type="Proteomes" id="UP001152888"/>
    </source>
</evidence>
<keyword evidence="2" id="KW-1185">Reference proteome</keyword>
<name>A0A9P0JP98_ACAOB</name>
<comment type="caution">
    <text evidence="1">The sequence shown here is derived from an EMBL/GenBank/DDBJ whole genome shotgun (WGS) entry which is preliminary data.</text>
</comment>
<sequence>MDSSSCYPPNTQQNLLWVQGNLGRVWYRISRRQPMIRTLIIRIRDLFFIAG</sequence>
<evidence type="ECO:0000313" key="1">
    <source>
        <dbReference type="EMBL" id="CAH1955001.1"/>
    </source>
</evidence>